<comment type="caution">
    <text evidence="1">The sequence shown here is derived from an EMBL/GenBank/DDBJ whole genome shotgun (WGS) entry which is preliminary data.</text>
</comment>
<organism evidence="1 2">
    <name type="scientific">Rhynchophorus ferrugineus</name>
    <name type="common">Red palm weevil</name>
    <name type="synonym">Curculio ferrugineus</name>
    <dbReference type="NCBI Taxonomy" id="354439"/>
    <lineage>
        <taxon>Eukaryota</taxon>
        <taxon>Metazoa</taxon>
        <taxon>Ecdysozoa</taxon>
        <taxon>Arthropoda</taxon>
        <taxon>Hexapoda</taxon>
        <taxon>Insecta</taxon>
        <taxon>Pterygota</taxon>
        <taxon>Neoptera</taxon>
        <taxon>Endopterygota</taxon>
        <taxon>Coleoptera</taxon>
        <taxon>Polyphaga</taxon>
        <taxon>Cucujiformia</taxon>
        <taxon>Curculionidae</taxon>
        <taxon>Dryophthorinae</taxon>
        <taxon>Rhynchophorus</taxon>
    </lineage>
</organism>
<keyword evidence="2" id="KW-1185">Reference proteome</keyword>
<name>A0A834I0Q7_RHYFE</name>
<sequence length="75" mass="8765">MRTNSHDEGNDSKTLQLMLNKITQMENYLLNMDQKIKDLKVAPRRAKTLNECHPQNHDLEYKWFVHPSAKASSNP</sequence>
<dbReference type="EMBL" id="JAACXV010014088">
    <property type="protein sequence ID" value="KAF7270498.1"/>
    <property type="molecule type" value="Genomic_DNA"/>
</dbReference>
<dbReference type="Proteomes" id="UP000625711">
    <property type="component" value="Unassembled WGS sequence"/>
</dbReference>
<dbReference type="AlphaFoldDB" id="A0A834I0Q7"/>
<evidence type="ECO:0000313" key="2">
    <source>
        <dbReference type="Proteomes" id="UP000625711"/>
    </source>
</evidence>
<reference evidence="1" key="1">
    <citation type="submission" date="2020-08" db="EMBL/GenBank/DDBJ databases">
        <title>Genome sequencing and assembly of the red palm weevil Rhynchophorus ferrugineus.</title>
        <authorList>
            <person name="Dias G.B."/>
            <person name="Bergman C.M."/>
            <person name="Manee M."/>
        </authorList>
    </citation>
    <scope>NUCLEOTIDE SEQUENCE</scope>
    <source>
        <strain evidence="1">AA-2017</strain>
        <tissue evidence="1">Whole larva</tissue>
    </source>
</reference>
<protein>
    <submittedName>
        <fullName evidence="1">Uncharacterized protein</fullName>
    </submittedName>
</protein>
<gene>
    <name evidence="1" type="ORF">GWI33_016536</name>
</gene>
<proteinExistence type="predicted"/>
<evidence type="ECO:0000313" key="1">
    <source>
        <dbReference type="EMBL" id="KAF7270498.1"/>
    </source>
</evidence>
<accession>A0A834I0Q7</accession>